<protein>
    <submittedName>
        <fullName evidence="1">Uncharacterized protein</fullName>
    </submittedName>
</protein>
<proteinExistence type="predicted"/>
<sequence>MRVLVLLALLIGYVHSFSWDFVMARKRGLDFYYNGTVTHREELPCGGYIYWITDQEIERARLDGSEREVLFDDKVFDRRSLTIDQRTQKIYWTEKKISEGVLTIESANFNGSNRTRLYRRRSSFAASLTVSKEFLYWQQYFENKIFRLSKNRSKRVAEELTPFDSDCVYCRHLAANYTLEEQVQGMQNCEALTNLIPNNQKLESTVSICANYCFQGSCTVSAELQPLCRCKPGYSGKRCELINLCHMYCLNGGVCSLNEQDKPVCECTADYGGVRCDVSICKDYCFEGNCSVSPDGQPKCRCEAGYSGERCEVNVCYEHCLNGGICSLNEEDEPICECTPDYEGQRCEIPAFKDCACAEGDSKVRGNYNNNGESEVSTCHQYCLNGGVCSLDEKREPVCRCPADYEGERCDVPAFLIKCFLYAYKNVPPASLSKEAELTCASSPPVV</sequence>
<dbReference type="EMBL" id="CM056802">
    <property type="protein sequence ID" value="KAJ8708132.1"/>
    <property type="molecule type" value="Genomic_DNA"/>
</dbReference>
<name>A0ACC2Q586_9NEOP</name>
<evidence type="ECO:0000313" key="1">
    <source>
        <dbReference type="EMBL" id="KAJ8708132.1"/>
    </source>
</evidence>
<comment type="caution">
    <text evidence="1">The sequence shown here is derived from an EMBL/GenBank/DDBJ whole genome shotgun (WGS) entry which is preliminary data.</text>
</comment>
<accession>A0ACC2Q586</accession>
<dbReference type="Proteomes" id="UP001231649">
    <property type="component" value="Chromosome 26"/>
</dbReference>
<keyword evidence="2" id="KW-1185">Reference proteome</keyword>
<organism evidence="1 2">
    <name type="scientific">Mythimna loreyi</name>
    <dbReference type="NCBI Taxonomy" id="667449"/>
    <lineage>
        <taxon>Eukaryota</taxon>
        <taxon>Metazoa</taxon>
        <taxon>Ecdysozoa</taxon>
        <taxon>Arthropoda</taxon>
        <taxon>Hexapoda</taxon>
        <taxon>Insecta</taxon>
        <taxon>Pterygota</taxon>
        <taxon>Neoptera</taxon>
        <taxon>Endopterygota</taxon>
        <taxon>Lepidoptera</taxon>
        <taxon>Glossata</taxon>
        <taxon>Ditrysia</taxon>
        <taxon>Noctuoidea</taxon>
        <taxon>Noctuidae</taxon>
        <taxon>Noctuinae</taxon>
        <taxon>Hadenini</taxon>
        <taxon>Mythimna</taxon>
    </lineage>
</organism>
<gene>
    <name evidence="1" type="ORF">PYW08_010498</name>
</gene>
<evidence type="ECO:0000313" key="2">
    <source>
        <dbReference type="Proteomes" id="UP001231649"/>
    </source>
</evidence>
<reference evidence="1" key="1">
    <citation type="submission" date="2023-03" db="EMBL/GenBank/DDBJ databases">
        <title>Chromosome-level genomes of two armyworms, Mythimna separata and Mythimna loreyi, provide insights into the biosynthesis and reception of sex pheromones.</title>
        <authorList>
            <person name="Zhao H."/>
        </authorList>
    </citation>
    <scope>NUCLEOTIDE SEQUENCE</scope>
    <source>
        <strain evidence="1">BeijingLab</strain>
    </source>
</reference>